<dbReference type="Gene3D" id="3.30.1370.10">
    <property type="entry name" value="K Homology domain, type 1"/>
    <property type="match status" value="1"/>
</dbReference>
<evidence type="ECO:0000256" key="1">
    <source>
        <dbReference type="PROSITE-ProRule" id="PRU00117"/>
    </source>
</evidence>
<dbReference type="GO" id="GO:0003723">
    <property type="term" value="F:RNA binding"/>
    <property type="evidence" value="ECO:0007669"/>
    <property type="project" value="UniProtKB-UniRule"/>
</dbReference>
<sequence length="104" mass="11728">MDRNQLQANHGSTLSAKTRTSYGKEESQWNKTEVRYLRCPNATLTIGNRQFALRILVHSDMVEAIIGRGGSTIKTTKAKVDVHRKDNVGSLEKLQLFMAIQKIL</sequence>
<organism evidence="4 5">
    <name type="scientific">Cinara cedri</name>
    <dbReference type="NCBI Taxonomy" id="506608"/>
    <lineage>
        <taxon>Eukaryota</taxon>
        <taxon>Metazoa</taxon>
        <taxon>Ecdysozoa</taxon>
        <taxon>Arthropoda</taxon>
        <taxon>Hexapoda</taxon>
        <taxon>Insecta</taxon>
        <taxon>Pterygota</taxon>
        <taxon>Neoptera</taxon>
        <taxon>Paraneoptera</taxon>
        <taxon>Hemiptera</taxon>
        <taxon>Sternorrhyncha</taxon>
        <taxon>Aphidomorpha</taxon>
        <taxon>Aphidoidea</taxon>
        <taxon>Aphididae</taxon>
        <taxon>Lachninae</taxon>
        <taxon>Cinara</taxon>
    </lineage>
</organism>
<gene>
    <name evidence="4" type="ORF">CINCED_3A000475</name>
</gene>
<keyword evidence="1" id="KW-0694">RNA-binding</keyword>
<feature type="compositionally biased region" description="Polar residues" evidence="2">
    <location>
        <begin position="1"/>
        <end position="21"/>
    </location>
</feature>
<dbReference type="Pfam" id="PF00013">
    <property type="entry name" value="KH_1"/>
    <property type="match status" value="1"/>
</dbReference>
<dbReference type="EMBL" id="CABPRJ010000969">
    <property type="protein sequence ID" value="VVC33496.1"/>
    <property type="molecule type" value="Genomic_DNA"/>
</dbReference>
<dbReference type="PROSITE" id="PS50084">
    <property type="entry name" value="KH_TYPE_1"/>
    <property type="match status" value="1"/>
</dbReference>
<accession>A0A5E4MP98</accession>
<reference evidence="4 5" key="1">
    <citation type="submission" date="2019-08" db="EMBL/GenBank/DDBJ databases">
        <authorList>
            <person name="Alioto T."/>
            <person name="Alioto T."/>
            <person name="Gomez Garrido J."/>
        </authorList>
    </citation>
    <scope>NUCLEOTIDE SEQUENCE [LARGE SCALE GENOMIC DNA]</scope>
</reference>
<keyword evidence="5" id="KW-1185">Reference proteome</keyword>
<dbReference type="InterPro" id="IPR004088">
    <property type="entry name" value="KH_dom_type_1"/>
</dbReference>
<evidence type="ECO:0000259" key="3">
    <source>
        <dbReference type="Pfam" id="PF00013"/>
    </source>
</evidence>
<dbReference type="SUPFAM" id="SSF54791">
    <property type="entry name" value="Eukaryotic type KH-domain (KH-domain type I)"/>
    <property type="match status" value="1"/>
</dbReference>
<evidence type="ECO:0000313" key="5">
    <source>
        <dbReference type="Proteomes" id="UP000325440"/>
    </source>
</evidence>
<evidence type="ECO:0000256" key="2">
    <source>
        <dbReference type="SAM" id="MobiDB-lite"/>
    </source>
</evidence>
<dbReference type="OrthoDB" id="752362at2759"/>
<proteinExistence type="predicted"/>
<dbReference type="Proteomes" id="UP000325440">
    <property type="component" value="Unassembled WGS sequence"/>
</dbReference>
<feature type="domain" description="K Homology" evidence="3">
    <location>
        <begin position="53"/>
        <end position="81"/>
    </location>
</feature>
<dbReference type="GO" id="GO:0010468">
    <property type="term" value="P:regulation of gene expression"/>
    <property type="evidence" value="ECO:0007669"/>
    <property type="project" value="UniProtKB-ARBA"/>
</dbReference>
<dbReference type="InterPro" id="IPR036612">
    <property type="entry name" value="KH_dom_type_1_sf"/>
</dbReference>
<protein>
    <submittedName>
        <fullName evidence="4">K Homology domain, type 1</fullName>
    </submittedName>
</protein>
<evidence type="ECO:0000313" key="4">
    <source>
        <dbReference type="EMBL" id="VVC33496.1"/>
    </source>
</evidence>
<name>A0A5E4MP98_9HEMI</name>
<dbReference type="AlphaFoldDB" id="A0A5E4MP98"/>
<feature type="region of interest" description="Disordered" evidence="2">
    <location>
        <begin position="1"/>
        <end position="25"/>
    </location>
</feature>